<evidence type="ECO:0000256" key="6">
    <source>
        <dbReference type="SAM" id="Phobius"/>
    </source>
</evidence>
<comment type="subcellular location">
    <subcellularLocation>
        <location evidence="1">Cell membrane</location>
        <topology evidence="1">Multi-pass membrane protein</topology>
    </subcellularLocation>
</comment>
<dbReference type="InterPro" id="IPR014807">
    <property type="entry name" value="Coa1"/>
</dbReference>
<dbReference type="Proteomes" id="UP000282076">
    <property type="component" value="Unassembled WGS sequence"/>
</dbReference>
<dbReference type="InterPro" id="IPR051791">
    <property type="entry name" value="Pra-immunoreactive"/>
</dbReference>
<organism evidence="8 9">
    <name type="scientific">Cohnella endophytica</name>
    <dbReference type="NCBI Taxonomy" id="2419778"/>
    <lineage>
        <taxon>Bacteria</taxon>
        <taxon>Bacillati</taxon>
        <taxon>Bacillota</taxon>
        <taxon>Bacilli</taxon>
        <taxon>Bacillales</taxon>
        <taxon>Paenibacillaceae</taxon>
        <taxon>Cohnella</taxon>
    </lineage>
</organism>
<reference evidence="8 9" key="1">
    <citation type="submission" date="2018-10" db="EMBL/GenBank/DDBJ databases">
        <title>Cohnella sp. M2MS4P-1, whole genome shotgun sequence.</title>
        <authorList>
            <person name="Tuo L."/>
        </authorList>
    </citation>
    <scope>NUCLEOTIDE SEQUENCE [LARGE SCALE GENOMIC DNA]</scope>
    <source>
        <strain evidence="8 9">M2MS4P-1</strain>
    </source>
</reference>
<evidence type="ECO:0000313" key="8">
    <source>
        <dbReference type="EMBL" id="RKP57980.1"/>
    </source>
</evidence>
<dbReference type="InterPro" id="IPR010432">
    <property type="entry name" value="RDD"/>
</dbReference>
<keyword evidence="2" id="KW-1003">Cell membrane</keyword>
<protein>
    <submittedName>
        <fullName evidence="8">RDD family protein</fullName>
    </submittedName>
</protein>
<proteinExistence type="predicted"/>
<feature type="transmembrane region" description="Helical" evidence="6">
    <location>
        <begin position="128"/>
        <end position="147"/>
    </location>
</feature>
<evidence type="ECO:0000256" key="1">
    <source>
        <dbReference type="ARBA" id="ARBA00004651"/>
    </source>
</evidence>
<dbReference type="EMBL" id="RBZM01000001">
    <property type="protein sequence ID" value="RKP57980.1"/>
    <property type="molecule type" value="Genomic_DNA"/>
</dbReference>
<evidence type="ECO:0000256" key="3">
    <source>
        <dbReference type="ARBA" id="ARBA00022692"/>
    </source>
</evidence>
<feature type="domain" description="RDD" evidence="7">
    <location>
        <begin position="42"/>
        <end position="160"/>
    </location>
</feature>
<sequence length="278" mass="31494">MSKTITVLICCIFFITTPQNLKIITMMINTKDDKHLELLQNPSVFRRVCAFLIDHVIFTIVVVMIFFVILGQDNLDISAMPIKMIILLAAAFILYCSKDIINGRSIGKRVFGLAVRDDNNNVPKASKLFIRNLFTFLWPVELIVILVSQQKKKIGDRLVHTNVIVIRKNKGILGIILSISSIAIFFICIILFGVLQIMKQSDSYKVATDYIQSSSDIREIVGNEIKFGYFPMGSIQYENGYGKSDLTMKVKGKNKTISVHILLDKKPGSDWFIESVDY</sequence>
<accession>A0A494Y5L1</accession>
<evidence type="ECO:0000256" key="5">
    <source>
        <dbReference type="ARBA" id="ARBA00023136"/>
    </source>
</evidence>
<dbReference type="Pfam" id="PF06271">
    <property type="entry name" value="RDD"/>
    <property type="match status" value="1"/>
</dbReference>
<keyword evidence="3 6" id="KW-0812">Transmembrane</keyword>
<gene>
    <name evidence="8" type="ORF">D7Z26_00235</name>
</gene>
<name>A0A494Y5L1_9BACL</name>
<keyword evidence="4 6" id="KW-1133">Transmembrane helix</keyword>
<dbReference type="Pfam" id="PF08695">
    <property type="entry name" value="Coa1"/>
    <property type="match status" value="1"/>
</dbReference>
<feature type="transmembrane region" description="Helical" evidence="6">
    <location>
        <begin position="82"/>
        <end position="101"/>
    </location>
</feature>
<keyword evidence="5 6" id="KW-0472">Membrane</keyword>
<comment type="caution">
    <text evidence="8">The sequence shown here is derived from an EMBL/GenBank/DDBJ whole genome shotgun (WGS) entry which is preliminary data.</text>
</comment>
<evidence type="ECO:0000259" key="7">
    <source>
        <dbReference type="Pfam" id="PF06271"/>
    </source>
</evidence>
<evidence type="ECO:0000256" key="2">
    <source>
        <dbReference type="ARBA" id="ARBA00022475"/>
    </source>
</evidence>
<evidence type="ECO:0000313" key="9">
    <source>
        <dbReference type="Proteomes" id="UP000282076"/>
    </source>
</evidence>
<evidence type="ECO:0000256" key="4">
    <source>
        <dbReference type="ARBA" id="ARBA00022989"/>
    </source>
</evidence>
<feature type="transmembrane region" description="Helical" evidence="6">
    <location>
        <begin position="172"/>
        <end position="195"/>
    </location>
</feature>
<dbReference type="GO" id="GO:0005886">
    <property type="term" value="C:plasma membrane"/>
    <property type="evidence" value="ECO:0007669"/>
    <property type="project" value="UniProtKB-SubCell"/>
</dbReference>
<dbReference type="AlphaFoldDB" id="A0A494Y5L1"/>
<dbReference type="PANTHER" id="PTHR36115">
    <property type="entry name" value="PROLINE-RICH ANTIGEN HOMOLOG-RELATED"/>
    <property type="match status" value="1"/>
</dbReference>
<keyword evidence="9" id="KW-1185">Reference proteome</keyword>
<feature type="transmembrane region" description="Helical" evidence="6">
    <location>
        <begin position="44"/>
        <end position="70"/>
    </location>
</feature>